<dbReference type="RefSeq" id="WP_059408428.1">
    <property type="nucleotide sequence ID" value="NZ_JAJALK010000003.1"/>
</dbReference>
<gene>
    <name evidence="2" type="ORF">QO001_001645</name>
</gene>
<dbReference type="Proteomes" id="UP001223420">
    <property type="component" value="Unassembled WGS sequence"/>
</dbReference>
<evidence type="ECO:0000313" key="3">
    <source>
        <dbReference type="Proteomes" id="UP001223420"/>
    </source>
</evidence>
<evidence type="ECO:0000313" key="2">
    <source>
        <dbReference type="EMBL" id="MDQ0542727.1"/>
    </source>
</evidence>
<dbReference type="InterPro" id="IPR011051">
    <property type="entry name" value="RmlC_Cupin_sf"/>
</dbReference>
<dbReference type="InterPro" id="IPR052044">
    <property type="entry name" value="PKS_Associated_Protein"/>
</dbReference>
<dbReference type="InterPro" id="IPR013096">
    <property type="entry name" value="Cupin_2"/>
</dbReference>
<reference evidence="2" key="1">
    <citation type="submission" date="2023-07" db="EMBL/GenBank/DDBJ databases">
        <title>Genomic Encyclopedia of Type Strains, Phase IV (KMG-IV): sequencing the most valuable type-strain genomes for metagenomic binning, comparative biology and taxonomic classification.</title>
        <authorList>
            <person name="Goeker M."/>
        </authorList>
    </citation>
    <scope>NUCLEOTIDE SEQUENCE</scope>
    <source>
        <strain evidence="2">DSM 19569</strain>
    </source>
</reference>
<dbReference type="Gene3D" id="2.60.120.10">
    <property type="entry name" value="Jelly Rolls"/>
    <property type="match status" value="1"/>
</dbReference>
<feature type="domain" description="Cupin type-2" evidence="1">
    <location>
        <begin position="37"/>
        <end position="98"/>
    </location>
</feature>
<organism evidence="2 3">
    <name type="scientific">Methylobacterium brachiatum</name>
    <dbReference type="NCBI Taxonomy" id="269660"/>
    <lineage>
        <taxon>Bacteria</taxon>
        <taxon>Pseudomonadati</taxon>
        <taxon>Pseudomonadota</taxon>
        <taxon>Alphaproteobacteria</taxon>
        <taxon>Hyphomicrobiales</taxon>
        <taxon>Methylobacteriaceae</taxon>
        <taxon>Methylobacterium</taxon>
    </lineage>
</organism>
<comment type="caution">
    <text evidence="2">The sequence shown here is derived from an EMBL/GenBank/DDBJ whole genome shotgun (WGS) entry which is preliminary data.</text>
</comment>
<dbReference type="AlphaFoldDB" id="A0AAJ1WV31"/>
<name>A0AAJ1WV31_9HYPH</name>
<protein>
    <submittedName>
        <fullName evidence="2">Mannose-6-phosphate isomerase-like protein (Cupin superfamily)</fullName>
    </submittedName>
</protein>
<dbReference type="GO" id="GO:0016853">
    <property type="term" value="F:isomerase activity"/>
    <property type="evidence" value="ECO:0007669"/>
    <property type="project" value="UniProtKB-KW"/>
</dbReference>
<proteinExistence type="predicted"/>
<sequence length="122" mass="13900">MDKVNLAKAFSTFSDHWSPKIAGDLGDFQVKLAKFRGSFHWHQHDQEDELFLVVEGRLRMSFRDRPALDLDPGEFIIVPHGTEHLPEALTDECHVVLLEPNTTLNTGNVENEHTIRELGRVA</sequence>
<dbReference type="CDD" id="cd02226">
    <property type="entry name" value="cupin_YdbB-like"/>
    <property type="match status" value="1"/>
</dbReference>
<dbReference type="PANTHER" id="PTHR36114:SF1">
    <property type="entry name" value="16.7 KDA PROTEIN IN WHIE LOCUS"/>
    <property type="match status" value="1"/>
</dbReference>
<accession>A0AAJ1WV31</accession>
<dbReference type="SUPFAM" id="SSF51182">
    <property type="entry name" value="RmlC-like cupins"/>
    <property type="match status" value="1"/>
</dbReference>
<dbReference type="InterPro" id="IPR014710">
    <property type="entry name" value="RmlC-like_jellyroll"/>
</dbReference>
<dbReference type="EMBL" id="JAUSWL010000002">
    <property type="protein sequence ID" value="MDQ0542727.1"/>
    <property type="molecule type" value="Genomic_DNA"/>
</dbReference>
<dbReference type="PANTHER" id="PTHR36114">
    <property type="entry name" value="16.7 KDA PROTEIN IN WHIE LOCUS"/>
    <property type="match status" value="1"/>
</dbReference>
<keyword evidence="2" id="KW-0413">Isomerase</keyword>
<evidence type="ECO:0000259" key="1">
    <source>
        <dbReference type="Pfam" id="PF07883"/>
    </source>
</evidence>
<dbReference type="Pfam" id="PF07883">
    <property type="entry name" value="Cupin_2"/>
    <property type="match status" value="1"/>
</dbReference>